<evidence type="ECO:0000256" key="1">
    <source>
        <dbReference type="ARBA" id="ARBA00004651"/>
    </source>
</evidence>
<comment type="similarity">
    <text evidence="8">Belongs to the insect chemoreceptor superfamily. Gustatory receptor (GR) family.</text>
</comment>
<proteinExistence type="inferred from homology"/>
<dbReference type="PANTHER" id="PTHR21143:SF134">
    <property type="entry name" value="GUSTATORY RECEPTOR"/>
    <property type="match status" value="1"/>
</dbReference>
<dbReference type="RefSeq" id="XP_040159492.1">
    <property type="nucleotide sequence ID" value="XM_040303558.1"/>
</dbReference>
<feature type="transmembrane region" description="Helical" evidence="8">
    <location>
        <begin position="39"/>
        <end position="61"/>
    </location>
</feature>
<dbReference type="EnsemblMetazoa" id="AARA001640-RA">
    <property type="protein sequence ID" value="AARA001640-PA"/>
    <property type="gene ID" value="AARA001640"/>
</dbReference>
<dbReference type="Pfam" id="PF08395">
    <property type="entry name" value="7tm_7"/>
    <property type="match status" value="1"/>
</dbReference>
<dbReference type="GO" id="GO:0008049">
    <property type="term" value="P:male courtship behavior"/>
    <property type="evidence" value="ECO:0007669"/>
    <property type="project" value="TreeGrafter"/>
</dbReference>
<organism evidence="9 10">
    <name type="scientific">Anopheles arabiensis</name>
    <name type="common">Mosquito</name>
    <dbReference type="NCBI Taxonomy" id="7173"/>
    <lineage>
        <taxon>Eukaryota</taxon>
        <taxon>Metazoa</taxon>
        <taxon>Ecdysozoa</taxon>
        <taxon>Arthropoda</taxon>
        <taxon>Hexapoda</taxon>
        <taxon>Insecta</taxon>
        <taxon>Pterygota</taxon>
        <taxon>Neoptera</taxon>
        <taxon>Endopterygota</taxon>
        <taxon>Diptera</taxon>
        <taxon>Nematocera</taxon>
        <taxon>Culicoidea</taxon>
        <taxon>Culicidae</taxon>
        <taxon>Anophelinae</taxon>
        <taxon>Anopheles</taxon>
    </lineage>
</organism>
<keyword evidence="10" id="KW-1185">Reference proteome</keyword>
<dbReference type="GO" id="GO:0030425">
    <property type="term" value="C:dendrite"/>
    <property type="evidence" value="ECO:0007669"/>
    <property type="project" value="TreeGrafter"/>
</dbReference>
<evidence type="ECO:0000256" key="8">
    <source>
        <dbReference type="RuleBase" id="RU363108"/>
    </source>
</evidence>
<protein>
    <recommendedName>
        <fullName evidence="8">Gustatory receptor</fullName>
    </recommendedName>
</protein>
<feature type="transmembrane region" description="Helical" evidence="8">
    <location>
        <begin position="73"/>
        <end position="98"/>
    </location>
</feature>
<dbReference type="VEuPathDB" id="VectorBase:AARA001640"/>
<evidence type="ECO:0000256" key="6">
    <source>
        <dbReference type="ARBA" id="ARBA00023170"/>
    </source>
</evidence>
<accession>A0A182HK62</accession>
<feature type="transmembrane region" description="Helical" evidence="8">
    <location>
        <begin position="173"/>
        <end position="197"/>
    </location>
</feature>
<keyword evidence="4 8" id="KW-1133">Transmembrane helix</keyword>
<comment type="subcellular location">
    <subcellularLocation>
        <location evidence="1 8">Cell membrane</location>
        <topology evidence="1 8">Multi-pass membrane protein</topology>
    </subcellularLocation>
</comment>
<dbReference type="GO" id="GO:0043025">
    <property type="term" value="C:neuronal cell body"/>
    <property type="evidence" value="ECO:0007669"/>
    <property type="project" value="TreeGrafter"/>
</dbReference>
<dbReference type="InterPro" id="IPR013604">
    <property type="entry name" value="7TM_chemorcpt"/>
</dbReference>
<name>A0A182HK62_ANOAR</name>
<sequence>MMVRYGLRALYYFHSILGLVPYELNSQNGLRRSKCKRRWTLTIGCTTVVLVCFSFCAVWLQDTLSFATFVDALLIRSLVLVEFTIRYGTVVLCFYQLLRHEVSLHRYVQRFVVIGKSVVVRCNSRSYASVQRMVYALVAKMLIADVGLCTLFAMNSGIKGHETSAHVYRTVNIYVVMMSSQFTNLLLLMLLFGSYVYGQINKQLDQTVHRLASFETQQSYWSRRRVRVQQICCDASDTIDRLCTLHQELTEIVRSIVSIFQLPVMLMNLNQFIVIVSRIYFVYILGAQVNHRSDYMSYHRFFNSILYICFEAVQCFLLALGSSVIAQEARRPGTTMNVFVNAWLDTRTERSIELFTLAVLATDARIKIGGMYVLNMAFVFSLATTVNMYLIVLVQFQLNID</sequence>
<dbReference type="Proteomes" id="UP000075840">
    <property type="component" value="Unassembled WGS sequence"/>
</dbReference>
<dbReference type="GO" id="GO:0005886">
    <property type="term" value="C:plasma membrane"/>
    <property type="evidence" value="ECO:0007669"/>
    <property type="project" value="UniProtKB-SubCell"/>
</dbReference>
<dbReference type="EMBL" id="APCN01000817">
    <property type="status" value="NOT_ANNOTATED_CDS"/>
    <property type="molecule type" value="Genomic_DNA"/>
</dbReference>
<keyword evidence="2 8" id="KW-1003">Cell membrane</keyword>
<evidence type="ECO:0000256" key="4">
    <source>
        <dbReference type="ARBA" id="ARBA00022989"/>
    </source>
</evidence>
<comment type="function">
    <text evidence="8">Gustatory receptor which mediates acceptance or avoidance behavior, depending on its substrates.</text>
</comment>
<evidence type="ECO:0000313" key="10">
    <source>
        <dbReference type="Proteomes" id="UP000075840"/>
    </source>
</evidence>
<keyword evidence="3 8" id="KW-0812">Transmembrane</keyword>
<feature type="transmembrane region" description="Helical" evidence="8">
    <location>
        <begin position="264"/>
        <end position="285"/>
    </location>
</feature>
<reference evidence="9" key="1">
    <citation type="submission" date="2022-08" db="UniProtKB">
        <authorList>
            <consortium name="EnsemblMetazoa"/>
        </authorList>
    </citation>
    <scope>IDENTIFICATION</scope>
    <source>
        <strain evidence="9">Dongola</strain>
    </source>
</reference>
<dbReference type="GO" id="GO:0007165">
    <property type="term" value="P:signal transduction"/>
    <property type="evidence" value="ECO:0007669"/>
    <property type="project" value="UniProtKB-KW"/>
</dbReference>
<keyword evidence="7 8" id="KW-0807">Transducer</keyword>
<feature type="transmembrane region" description="Helical" evidence="8">
    <location>
        <begin position="305"/>
        <end position="326"/>
    </location>
</feature>
<evidence type="ECO:0000256" key="2">
    <source>
        <dbReference type="ARBA" id="ARBA00022475"/>
    </source>
</evidence>
<dbReference type="PANTHER" id="PTHR21143">
    <property type="entry name" value="INVERTEBRATE GUSTATORY RECEPTOR"/>
    <property type="match status" value="1"/>
</dbReference>
<evidence type="ECO:0000313" key="9">
    <source>
        <dbReference type="EnsemblMetazoa" id="AARA001640-PA"/>
    </source>
</evidence>
<keyword evidence="5 8" id="KW-0472">Membrane</keyword>
<dbReference type="GeneID" id="120898123"/>
<evidence type="ECO:0000256" key="7">
    <source>
        <dbReference type="ARBA" id="ARBA00023224"/>
    </source>
</evidence>
<dbReference type="GO" id="GO:0050909">
    <property type="term" value="P:sensory perception of taste"/>
    <property type="evidence" value="ECO:0007669"/>
    <property type="project" value="InterPro"/>
</dbReference>
<evidence type="ECO:0000256" key="5">
    <source>
        <dbReference type="ARBA" id="ARBA00023136"/>
    </source>
</evidence>
<evidence type="ECO:0000256" key="3">
    <source>
        <dbReference type="ARBA" id="ARBA00022692"/>
    </source>
</evidence>
<dbReference type="AlphaFoldDB" id="A0A182HK62"/>
<dbReference type="GO" id="GO:0007635">
    <property type="term" value="P:chemosensory behavior"/>
    <property type="evidence" value="ECO:0007669"/>
    <property type="project" value="TreeGrafter"/>
</dbReference>
<dbReference type="GO" id="GO:0030424">
    <property type="term" value="C:axon"/>
    <property type="evidence" value="ECO:0007669"/>
    <property type="project" value="TreeGrafter"/>
</dbReference>
<dbReference type="VEuPathDB" id="VectorBase:AARA21_004215"/>
<feature type="transmembrane region" description="Helical" evidence="8">
    <location>
        <begin position="372"/>
        <end position="396"/>
    </location>
</feature>
<feature type="transmembrane region" description="Helical" evidence="8">
    <location>
        <begin position="133"/>
        <end position="153"/>
    </location>
</feature>
<keyword evidence="6 8" id="KW-0675">Receptor</keyword>